<gene>
    <name evidence="1" type="ORF">SADUNF_Sadunf03G0060200</name>
</gene>
<evidence type="ECO:0000313" key="2">
    <source>
        <dbReference type="Proteomes" id="UP000657918"/>
    </source>
</evidence>
<accession>A0A835N479</accession>
<organism evidence="1 2">
    <name type="scientific">Salix dunnii</name>
    <dbReference type="NCBI Taxonomy" id="1413687"/>
    <lineage>
        <taxon>Eukaryota</taxon>
        <taxon>Viridiplantae</taxon>
        <taxon>Streptophyta</taxon>
        <taxon>Embryophyta</taxon>
        <taxon>Tracheophyta</taxon>
        <taxon>Spermatophyta</taxon>
        <taxon>Magnoliopsida</taxon>
        <taxon>eudicotyledons</taxon>
        <taxon>Gunneridae</taxon>
        <taxon>Pentapetalae</taxon>
        <taxon>rosids</taxon>
        <taxon>fabids</taxon>
        <taxon>Malpighiales</taxon>
        <taxon>Salicaceae</taxon>
        <taxon>Saliceae</taxon>
        <taxon>Salix</taxon>
    </lineage>
</organism>
<keyword evidence="2" id="KW-1185">Reference proteome</keyword>
<proteinExistence type="predicted"/>
<sequence>MTRSCLDRFFVKTGDARLLFQNPENLSFKNFTQTSIFFTPCSVPYVPVRNSPNPLLQTHIR</sequence>
<dbReference type="EMBL" id="JADGMS010000003">
    <property type="protein sequence ID" value="KAF9685493.1"/>
    <property type="molecule type" value="Genomic_DNA"/>
</dbReference>
<name>A0A835N479_9ROSI</name>
<evidence type="ECO:0000313" key="1">
    <source>
        <dbReference type="EMBL" id="KAF9685493.1"/>
    </source>
</evidence>
<reference evidence="1 2" key="1">
    <citation type="submission" date="2020-10" db="EMBL/GenBank/DDBJ databases">
        <title>Plant Genome Project.</title>
        <authorList>
            <person name="Zhang R.-G."/>
        </authorList>
    </citation>
    <scope>NUCLEOTIDE SEQUENCE [LARGE SCALE GENOMIC DNA]</scope>
    <source>
        <strain evidence="1">FAFU-HL-1</strain>
        <tissue evidence="1">Leaf</tissue>
    </source>
</reference>
<comment type="caution">
    <text evidence="1">The sequence shown here is derived from an EMBL/GenBank/DDBJ whole genome shotgun (WGS) entry which is preliminary data.</text>
</comment>
<dbReference type="Proteomes" id="UP000657918">
    <property type="component" value="Unassembled WGS sequence"/>
</dbReference>
<dbReference type="AlphaFoldDB" id="A0A835N479"/>
<protein>
    <submittedName>
        <fullName evidence="1">Uncharacterized protein</fullName>
    </submittedName>
</protein>